<protein>
    <submittedName>
        <fullName evidence="1">32504_t:CDS:1</fullName>
    </submittedName>
</protein>
<dbReference type="EMBL" id="CAJVQB010134044">
    <property type="protein sequence ID" value="CAG8854152.1"/>
    <property type="molecule type" value="Genomic_DNA"/>
</dbReference>
<sequence length="165" mass="19254">DKVVDGESAMRKILGKNNSEKYFQEYFLSFKRFENVLINIKDFTNKVSTLEGFKKFFSTKEVQDNRDELINDFDISMDHLKFIMKDVNKLQNEKVNESLRDAEETFRALGNNLDLVAQSMNIAKHSYNVFPEIDQNKLSEPKIQDSRGSTHFPIVKKIYKDSEVA</sequence>
<keyword evidence="2" id="KW-1185">Reference proteome</keyword>
<dbReference type="Proteomes" id="UP000789901">
    <property type="component" value="Unassembled WGS sequence"/>
</dbReference>
<proteinExistence type="predicted"/>
<accession>A0ABN7XG55</accession>
<evidence type="ECO:0000313" key="2">
    <source>
        <dbReference type="Proteomes" id="UP000789901"/>
    </source>
</evidence>
<gene>
    <name evidence="1" type="ORF">GMARGA_LOCUS42973</name>
</gene>
<reference evidence="1 2" key="1">
    <citation type="submission" date="2021-06" db="EMBL/GenBank/DDBJ databases">
        <authorList>
            <person name="Kallberg Y."/>
            <person name="Tangrot J."/>
            <person name="Rosling A."/>
        </authorList>
    </citation>
    <scope>NUCLEOTIDE SEQUENCE [LARGE SCALE GENOMIC DNA]</scope>
    <source>
        <strain evidence="1 2">120-4 pot B 10/14</strain>
    </source>
</reference>
<name>A0ABN7XG55_GIGMA</name>
<comment type="caution">
    <text evidence="1">The sequence shown here is derived from an EMBL/GenBank/DDBJ whole genome shotgun (WGS) entry which is preliminary data.</text>
</comment>
<feature type="non-terminal residue" evidence="1">
    <location>
        <position position="165"/>
    </location>
</feature>
<dbReference type="Gene3D" id="1.20.930.20">
    <property type="entry name" value="Adaptor protein Cbl, N-terminal domain"/>
    <property type="match status" value="1"/>
</dbReference>
<dbReference type="InterPro" id="IPR036537">
    <property type="entry name" value="Adaptor_Cbl_N_dom_sf"/>
</dbReference>
<organism evidence="1 2">
    <name type="scientific">Gigaspora margarita</name>
    <dbReference type="NCBI Taxonomy" id="4874"/>
    <lineage>
        <taxon>Eukaryota</taxon>
        <taxon>Fungi</taxon>
        <taxon>Fungi incertae sedis</taxon>
        <taxon>Mucoromycota</taxon>
        <taxon>Glomeromycotina</taxon>
        <taxon>Glomeromycetes</taxon>
        <taxon>Diversisporales</taxon>
        <taxon>Gigasporaceae</taxon>
        <taxon>Gigaspora</taxon>
    </lineage>
</organism>
<evidence type="ECO:0000313" key="1">
    <source>
        <dbReference type="EMBL" id="CAG8854152.1"/>
    </source>
</evidence>
<feature type="non-terminal residue" evidence="1">
    <location>
        <position position="1"/>
    </location>
</feature>